<dbReference type="Gene3D" id="1.20.1280.50">
    <property type="match status" value="1"/>
</dbReference>
<feature type="compositionally biased region" description="Low complexity" evidence="8">
    <location>
        <begin position="51"/>
        <end position="64"/>
    </location>
</feature>
<dbReference type="InterPro" id="IPR001810">
    <property type="entry name" value="F-box_dom"/>
</dbReference>
<evidence type="ECO:0000256" key="6">
    <source>
        <dbReference type="ARBA" id="ARBA00022803"/>
    </source>
</evidence>
<dbReference type="InterPro" id="IPR036047">
    <property type="entry name" value="F-box-like_dom_sf"/>
</dbReference>
<keyword evidence="4" id="KW-0963">Cytoplasm</keyword>
<keyword evidence="6 7" id="KW-0802">TPR repeat</keyword>
<evidence type="ECO:0000256" key="2">
    <source>
        <dbReference type="ARBA" id="ARBA00004906"/>
    </source>
</evidence>
<organism evidence="11">
    <name type="scientific">Menopon gallinae</name>
    <name type="common">poultry shaft louse</name>
    <dbReference type="NCBI Taxonomy" id="328185"/>
    <lineage>
        <taxon>Eukaryota</taxon>
        <taxon>Metazoa</taxon>
        <taxon>Ecdysozoa</taxon>
        <taxon>Arthropoda</taxon>
        <taxon>Hexapoda</taxon>
        <taxon>Insecta</taxon>
        <taxon>Pterygota</taxon>
        <taxon>Neoptera</taxon>
        <taxon>Paraneoptera</taxon>
        <taxon>Psocodea</taxon>
        <taxon>Troctomorpha</taxon>
        <taxon>Phthiraptera</taxon>
        <taxon>Amblycera</taxon>
        <taxon>Menoponidae</taxon>
        <taxon>Menopon</taxon>
    </lineage>
</organism>
<dbReference type="Pfam" id="PF12937">
    <property type="entry name" value="F-box-like"/>
    <property type="match status" value="1"/>
</dbReference>
<dbReference type="FunFam" id="1.20.1280.50:FF:000012">
    <property type="entry name" value="F-box only protein 9"/>
    <property type="match status" value="1"/>
</dbReference>
<feature type="domain" description="F-box" evidence="9">
    <location>
        <begin position="228"/>
        <end position="278"/>
    </location>
</feature>
<evidence type="ECO:0000256" key="1">
    <source>
        <dbReference type="ARBA" id="ARBA00004496"/>
    </source>
</evidence>
<comment type="pathway">
    <text evidence="2">Protein modification; protein ubiquitination.</text>
</comment>
<name>A0AAW2HYB1_9NEOP</name>
<feature type="domain" description="F-box protein Hrt3/FBXO9 C-terminal" evidence="10">
    <location>
        <begin position="292"/>
        <end position="396"/>
    </location>
</feature>
<feature type="repeat" description="TPR" evidence="7">
    <location>
        <begin position="116"/>
        <end position="149"/>
    </location>
</feature>
<dbReference type="CDD" id="cd22089">
    <property type="entry name" value="F-box_FBXO9"/>
    <property type="match status" value="1"/>
</dbReference>
<feature type="region of interest" description="Disordered" evidence="8">
    <location>
        <begin position="1"/>
        <end position="94"/>
    </location>
</feature>
<dbReference type="SUPFAM" id="SSF81383">
    <property type="entry name" value="F-box domain"/>
    <property type="match status" value="1"/>
</dbReference>
<dbReference type="InterPro" id="IPR045464">
    <property type="entry name" value="Hrt3/FBXO9_C"/>
</dbReference>
<dbReference type="PANTHER" id="PTHR12874">
    <property type="entry name" value="F-BOX ONLY PROTEIN 48-RELATED"/>
    <property type="match status" value="1"/>
</dbReference>
<comment type="subcellular location">
    <subcellularLocation>
        <location evidence="1">Cytoplasm</location>
    </subcellularLocation>
</comment>
<dbReference type="InterPro" id="IPR019734">
    <property type="entry name" value="TPR_rpt"/>
</dbReference>
<dbReference type="GO" id="GO:0005737">
    <property type="term" value="C:cytoplasm"/>
    <property type="evidence" value="ECO:0007669"/>
    <property type="project" value="UniProtKB-SubCell"/>
</dbReference>
<evidence type="ECO:0000256" key="3">
    <source>
        <dbReference type="ARBA" id="ARBA00019775"/>
    </source>
</evidence>
<protein>
    <recommendedName>
        <fullName evidence="3">F-box only protein 9</fullName>
    </recommendedName>
</protein>
<dbReference type="PANTHER" id="PTHR12874:SF29">
    <property type="entry name" value="F-BOX ONLY PROTEIN 9"/>
    <property type="match status" value="1"/>
</dbReference>
<dbReference type="Pfam" id="PF19270">
    <property type="entry name" value="FBO_C"/>
    <property type="match status" value="1"/>
</dbReference>
<feature type="compositionally biased region" description="Low complexity" evidence="8">
    <location>
        <begin position="18"/>
        <end position="42"/>
    </location>
</feature>
<dbReference type="PROSITE" id="PS50005">
    <property type="entry name" value="TPR"/>
    <property type="match status" value="1"/>
</dbReference>
<evidence type="ECO:0000256" key="8">
    <source>
        <dbReference type="SAM" id="MobiDB-lite"/>
    </source>
</evidence>
<dbReference type="AlphaFoldDB" id="A0AAW2HYB1"/>
<reference evidence="11" key="1">
    <citation type="journal article" date="2024" name="Gigascience">
        <title>Chromosome-level genome of the poultry shaft louse Menopon gallinae provides insight into the host-switching and adaptive evolution of parasitic lice.</title>
        <authorList>
            <person name="Xu Y."/>
            <person name="Ma L."/>
            <person name="Liu S."/>
            <person name="Liang Y."/>
            <person name="Liu Q."/>
            <person name="He Z."/>
            <person name="Tian L."/>
            <person name="Duan Y."/>
            <person name="Cai W."/>
            <person name="Li H."/>
            <person name="Song F."/>
        </authorList>
    </citation>
    <scope>NUCLEOTIDE SEQUENCE</scope>
    <source>
        <strain evidence="11">Cailab_2023a</strain>
    </source>
</reference>
<keyword evidence="5" id="KW-0833">Ubl conjugation pathway</keyword>
<evidence type="ECO:0000313" key="11">
    <source>
        <dbReference type="EMBL" id="KAL0274618.1"/>
    </source>
</evidence>
<dbReference type="GO" id="GO:0031146">
    <property type="term" value="P:SCF-dependent proteasomal ubiquitin-dependent protein catabolic process"/>
    <property type="evidence" value="ECO:0007669"/>
    <property type="project" value="TreeGrafter"/>
</dbReference>
<dbReference type="GO" id="GO:0019005">
    <property type="term" value="C:SCF ubiquitin ligase complex"/>
    <property type="evidence" value="ECO:0007669"/>
    <property type="project" value="TreeGrafter"/>
</dbReference>
<sequence>MSGSQHMDGPGMSMPANKECCSATTSSAASNGNSGKSSSTESADGEEQEDSSSSSSSNANNNNSIEDELSSFRQKWQEELQISKGSEKEKGPVKERKKIFYDDENENKVETLEDQAKKWFLQGVENEKTGKLYDAILCYKKAVQLVPDIEFKLFDPQRQKAKDRIQLEGTSEIINERSDYSDRNAVEVEDVDDDDDDDDADLIMKFQRLFSRSKCICEPEIDQKTTHISALPMEIILYIFRWVVSYDLDLRSLEMCSMVCRGFYLCSRDSEIWRVACLKVWGVNCGGLTNFDNWRMMYLGRPRLNFNGCYISKTTYIRHGENSFQDQFYRPWHVVEYYRYLRFFPEGTVLMLTTPDQPVPILNLLKKREARSPSILSGHYRLRDDKVTIILHRQDLLNNNRYRGRRSNIPNDLVEQTFHIELQVITLKNRLNNQLLWRKYTVMSKRGNTDTRTNFDVSSNKFPPFWFSRVKSYTAESDRPL</sequence>
<comment type="caution">
    <text evidence="11">The sequence shown here is derived from an EMBL/GenBank/DDBJ whole genome shotgun (WGS) entry which is preliminary data.</text>
</comment>
<evidence type="ECO:0000256" key="7">
    <source>
        <dbReference type="PROSITE-ProRule" id="PRU00339"/>
    </source>
</evidence>
<accession>A0AAW2HYB1</accession>
<dbReference type="EMBL" id="JARGDH010000002">
    <property type="protein sequence ID" value="KAL0274618.1"/>
    <property type="molecule type" value="Genomic_DNA"/>
</dbReference>
<evidence type="ECO:0000259" key="10">
    <source>
        <dbReference type="Pfam" id="PF19270"/>
    </source>
</evidence>
<feature type="compositionally biased region" description="Basic and acidic residues" evidence="8">
    <location>
        <begin position="85"/>
        <end position="94"/>
    </location>
</feature>
<evidence type="ECO:0000256" key="4">
    <source>
        <dbReference type="ARBA" id="ARBA00022490"/>
    </source>
</evidence>
<evidence type="ECO:0000259" key="9">
    <source>
        <dbReference type="Pfam" id="PF12937"/>
    </source>
</evidence>
<evidence type="ECO:0000256" key="5">
    <source>
        <dbReference type="ARBA" id="ARBA00022786"/>
    </source>
</evidence>
<gene>
    <name evidence="11" type="ORF">PYX00_002708</name>
</gene>
<proteinExistence type="predicted"/>